<keyword evidence="6" id="KW-0645">Protease</keyword>
<dbReference type="RefSeq" id="WP_002563473.1">
    <property type="nucleotide sequence ID" value="NZ_CALJSN010000006.1"/>
</dbReference>
<dbReference type="SUPFAM" id="SSF55920">
    <property type="entry name" value="Creatinase/aminopeptidase"/>
    <property type="match status" value="1"/>
</dbReference>
<sequence>MADTQACAARVARLREVMAQRGYDAVILRNNADLRWLTGSERTFDHEVAHTAFITATGQWLHTDSRYYNTFITRMGTDHAWIIDMDLVDPAWWVAGLIVQTHSRMVAIEDSCDLAFYDELKACVHQQSAACLLPRIHGDIASLRMVKDAEELELMQHAQDITDAAFEYMCSYIKPGQTEQNLRVALENYMLTHGADALSFDTIIATGANGANPHAQPGSAIVQEGDFIVMDYGAGYHDYHSDMTRTVYVGTPSQEQKQVYDIVRLAHETCAAYVKPGVIGSDVHNLAVKVITDAGYGDFFKHGLGHGVGLEIHEKPNFNRRYDLLIPEGSVVTIEPGIYLPGKFGIRLEDFGVVTSDGYKPFTKSTHELVCISC</sequence>
<dbReference type="SUPFAM" id="SSF53092">
    <property type="entry name" value="Creatinase/prolidase N-terminal domain"/>
    <property type="match status" value="1"/>
</dbReference>
<evidence type="ECO:0000259" key="5">
    <source>
        <dbReference type="Pfam" id="PF01321"/>
    </source>
</evidence>
<comment type="caution">
    <text evidence="6">The sequence shown here is derived from an EMBL/GenBank/DDBJ whole genome shotgun (WGS) entry which is preliminary data.</text>
</comment>
<dbReference type="InterPro" id="IPR000587">
    <property type="entry name" value="Creatinase_N"/>
</dbReference>
<dbReference type="Gene3D" id="3.40.350.10">
    <property type="entry name" value="Creatinase/prolidase N-terminal domain"/>
    <property type="match status" value="1"/>
</dbReference>
<dbReference type="InterPro" id="IPR050659">
    <property type="entry name" value="Peptidase_M24B"/>
</dbReference>
<evidence type="ECO:0000313" key="6">
    <source>
        <dbReference type="EMBL" id="SEB47744.1"/>
    </source>
</evidence>
<keyword evidence="2" id="KW-0378">Hydrolase</keyword>
<dbReference type="Pfam" id="PF00557">
    <property type="entry name" value="Peptidase_M24"/>
    <property type="match status" value="1"/>
</dbReference>
<gene>
    <name evidence="6" type="ORF">SAMN04489746_0348</name>
</gene>
<dbReference type="Pfam" id="PF01321">
    <property type="entry name" value="Creatinase_N"/>
    <property type="match status" value="1"/>
</dbReference>
<dbReference type="InterPro" id="IPR036005">
    <property type="entry name" value="Creatinase/aminopeptidase-like"/>
</dbReference>
<proteinExistence type="inferred from homology"/>
<comment type="similarity">
    <text evidence="3">Belongs to the peptidase M24B family.</text>
</comment>
<evidence type="ECO:0000259" key="4">
    <source>
        <dbReference type="Pfam" id="PF00557"/>
    </source>
</evidence>
<dbReference type="GO" id="GO:0004177">
    <property type="term" value="F:aminopeptidase activity"/>
    <property type="evidence" value="ECO:0007669"/>
    <property type="project" value="UniProtKB-KW"/>
</dbReference>
<accession>A0AB38A570</accession>
<dbReference type="CDD" id="cd01092">
    <property type="entry name" value="APP-like"/>
    <property type="match status" value="1"/>
</dbReference>
<dbReference type="EMBL" id="FNSH01000001">
    <property type="protein sequence ID" value="SEB47744.1"/>
    <property type="molecule type" value="Genomic_DNA"/>
</dbReference>
<dbReference type="InterPro" id="IPR001131">
    <property type="entry name" value="Peptidase_M24B_aminopep-P_CS"/>
</dbReference>
<feature type="domain" description="Peptidase M24" evidence="4">
    <location>
        <begin position="153"/>
        <end position="355"/>
    </location>
</feature>
<dbReference type="AlphaFoldDB" id="A0AB38A570"/>
<dbReference type="PANTHER" id="PTHR46112:SF3">
    <property type="entry name" value="AMINOPEPTIDASE YPDF"/>
    <property type="match status" value="1"/>
</dbReference>
<reference evidence="6 7" key="1">
    <citation type="submission" date="2016-10" db="EMBL/GenBank/DDBJ databases">
        <authorList>
            <person name="Varghese N."/>
            <person name="Submissions S."/>
        </authorList>
    </citation>
    <scope>NUCLEOTIDE SEQUENCE [LARGE SCALE GENOMIC DNA]</scope>
    <source>
        <strain evidence="6 7">DSM 20586</strain>
    </source>
</reference>
<dbReference type="Proteomes" id="UP000183687">
    <property type="component" value="Unassembled WGS sequence"/>
</dbReference>
<keyword evidence="1 3" id="KW-0479">Metal-binding</keyword>
<keyword evidence="6" id="KW-0031">Aminopeptidase</keyword>
<protein>
    <submittedName>
        <fullName evidence="6">Xaa-Pro aminopeptidase</fullName>
    </submittedName>
</protein>
<name>A0AB38A570_9ACTN</name>
<organism evidence="6 7">
    <name type="scientific">Atopobium minutum</name>
    <dbReference type="NCBI Taxonomy" id="1381"/>
    <lineage>
        <taxon>Bacteria</taxon>
        <taxon>Bacillati</taxon>
        <taxon>Actinomycetota</taxon>
        <taxon>Coriobacteriia</taxon>
        <taxon>Coriobacteriales</taxon>
        <taxon>Atopobiaceae</taxon>
        <taxon>Atopobium</taxon>
    </lineage>
</organism>
<dbReference type="PANTHER" id="PTHR46112">
    <property type="entry name" value="AMINOPEPTIDASE"/>
    <property type="match status" value="1"/>
</dbReference>
<dbReference type="PROSITE" id="PS00491">
    <property type="entry name" value="PROLINE_PEPTIDASE"/>
    <property type="match status" value="1"/>
</dbReference>
<feature type="domain" description="Creatinase N-terminal" evidence="5">
    <location>
        <begin position="10"/>
        <end position="146"/>
    </location>
</feature>
<evidence type="ECO:0000256" key="1">
    <source>
        <dbReference type="ARBA" id="ARBA00022723"/>
    </source>
</evidence>
<evidence type="ECO:0000313" key="7">
    <source>
        <dbReference type="Proteomes" id="UP000183687"/>
    </source>
</evidence>
<dbReference type="Gene3D" id="3.90.230.10">
    <property type="entry name" value="Creatinase/methionine aminopeptidase superfamily"/>
    <property type="match status" value="1"/>
</dbReference>
<evidence type="ECO:0000256" key="2">
    <source>
        <dbReference type="ARBA" id="ARBA00022801"/>
    </source>
</evidence>
<dbReference type="InterPro" id="IPR000994">
    <property type="entry name" value="Pept_M24"/>
</dbReference>
<dbReference type="GO" id="GO:0046872">
    <property type="term" value="F:metal ion binding"/>
    <property type="evidence" value="ECO:0007669"/>
    <property type="project" value="UniProtKB-KW"/>
</dbReference>
<evidence type="ECO:0000256" key="3">
    <source>
        <dbReference type="RuleBase" id="RU000590"/>
    </source>
</evidence>
<dbReference type="InterPro" id="IPR029149">
    <property type="entry name" value="Creatin/AminoP/Spt16_N"/>
</dbReference>